<keyword evidence="7" id="KW-0539">Nucleus</keyword>
<dbReference type="GO" id="GO:0005634">
    <property type="term" value="C:nucleus"/>
    <property type="evidence" value="ECO:0007669"/>
    <property type="project" value="UniProtKB-SubCell"/>
</dbReference>
<dbReference type="Pfam" id="PF00096">
    <property type="entry name" value="zf-C2H2"/>
    <property type="match status" value="4"/>
</dbReference>
<feature type="domain" description="C2H2-type" evidence="10">
    <location>
        <begin position="360"/>
        <end position="388"/>
    </location>
</feature>
<feature type="domain" description="C2H2-type" evidence="10">
    <location>
        <begin position="87"/>
        <end position="116"/>
    </location>
</feature>
<keyword evidence="12" id="KW-1185">Reference proteome</keyword>
<dbReference type="Proteomes" id="UP000813385">
    <property type="component" value="Unassembled WGS sequence"/>
</dbReference>
<feature type="compositionally biased region" description="Polar residues" evidence="9">
    <location>
        <begin position="54"/>
        <end position="72"/>
    </location>
</feature>
<feature type="compositionally biased region" description="Polar residues" evidence="9">
    <location>
        <begin position="504"/>
        <end position="514"/>
    </location>
</feature>
<evidence type="ECO:0000256" key="8">
    <source>
        <dbReference type="PROSITE-ProRule" id="PRU00042"/>
    </source>
</evidence>
<sequence>MPKRKAEPSGKDVDAYDLFPKKRMTEDDADYEDDAAEFDDDVSDDEGVSPAADSENSAALNSGANTAQSSISDKPRRNRFPSDLKTIKCTVKGCDRAFNRPARLAAHIRSHNNDRPFKCEEEGCDKTYLEEKHLRQHVDSVHKNLRTFKCDWVVEKGICGKGFQTSTRLARHRKTHEAKEEYRCKKYPPCNETFRKHSTLSRHERTAHEGRKAYICTEKGCDAGFDSQGALRNHTKKEHAEPEFWCEECGKEIDDNGEPLRVGFATITLLQSHIRAEHLKCAFCDHQCKGQAELEQHIENFHSDSPAAPKKSFPCEYEGCSKTFSKRSNMSQHVRNVHQGHRFRCGQVEHGDNLTMAGWNNANGCGQDFTTKANLETHIRHVHLGQARTRQTNPVNPTPGRSGNLMNTLTGVNRTMTCSVPGCGEHFARQIDLDNHMHMHTANLEPYEAALVGLADQPATIPNQDQFDIDNLHLRGSAPLPFQGNYQPVIQRQQPFMGMAFDDNSTAGQSQFAPQTAEPESSYPVNGNHSQAYTIQDPGFLTLSQTQIGRDWVQETEDLPASDFQQCVDPALGLNRLG</sequence>
<dbReference type="EMBL" id="JAGPXD010000005">
    <property type="protein sequence ID" value="KAH7354294.1"/>
    <property type="molecule type" value="Genomic_DNA"/>
</dbReference>
<feature type="domain" description="C2H2-type" evidence="10">
    <location>
        <begin position="416"/>
        <end position="445"/>
    </location>
</feature>
<dbReference type="OrthoDB" id="4748970at2759"/>
<evidence type="ECO:0000256" key="1">
    <source>
        <dbReference type="ARBA" id="ARBA00004123"/>
    </source>
</evidence>
<dbReference type="GO" id="GO:0008270">
    <property type="term" value="F:zinc ion binding"/>
    <property type="evidence" value="ECO:0007669"/>
    <property type="project" value="UniProtKB-KW"/>
</dbReference>
<dbReference type="InterPro" id="IPR036236">
    <property type="entry name" value="Znf_C2H2_sf"/>
</dbReference>
<evidence type="ECO:0000256" key="6">
    <source>
        <dbReference type="ARBA" id="ARBA00023163"/>
    </source>
</evidence>
<comment type="subcellular location">
    <subcellularLocation>
        <location evidence="1">Nucleus</location>
    </subcellularLocation>
</comment>
<dbReference type="AlphaFoldDB" id="A0A8K0TDB0"/>
<feature type="domain" description="C2H2-type" evidence="10">
    <location>
        <begin position="313"/>
        <end position="343"/>
    </location>
</feature>
<comment type="caution">
    <text evidence="11">The sequence shown here is derived from an EMBL/GenBank/DDBJ whole genome shotgun (WGS) entry which is preliminary data.</text>
</comment>
<dbReference type="SUPFAM" id="SSF57667">
    <property type="entry name" value="beta-beta-alpha zinc fingers"/>
    <property type="match status" value="4"/>
</dbReference>
<dbReference type="PANTHER" id="PTHR46179:SF13">
    <property type="entry name" value="C2H2-TYPE DOMAIN-CONTAINING PROTEIN"/>
    <property type="match status" value="1"/>
</dbReference>
<evidence type="ECO:0000313" key="12">
    <source>
        <dbReference type="Proteomes" id="UP000813385"/>
    </source>
</evidence>
<feature type="region of interest" description="Disordered" evidence="9">
    <location>
        <begin position="504"/>
        <end position="528"/>
    </location>
</feature>
<dbReference type="Gene3D" id="3.30.160.60">
    <property type="entry name" value="Classic Zinc Finger"/>
    <property type="match status" value="6"/>
</dbReference>
<evidence type="ECO:0000256" key="9">
    <source>
        <dbReference type="SAM" id="MobiDB-lite"/>
    </source>
</evidence>
<keyword evidence="6" id="KW-0804">Transcription</keyword>
<keyword evidence="5" id="KW-0805">Transcription regulation</keyword>
<feature type="domain" description="C2H2-type" evidence="10">
    <location>
        <begin position="182"/>
        <end position="213"/>
    </location>
</feature>
<protein>
    <submittedName>
        <fullName evidence="11">Zinc finger protein</fullName>
    </submittedName>
</protein>
<evidence type="ECO:0000256" key="2">
    <source>
        <dbReference type="ARBA" id="ARBA00022723"/>
    </source>
</evidence>
<feature type="domain" description="C2H2-type" evidence="10">
    <location>
        <begin position="214"/>
        <end position="244"/>
    </location>
</feature>
<dbReference type="PROSITE" id="PS50157">
    <property type="entry name" value="ZINC_FINGER_C2H2_2"/>
    <property type="match status" value="8"/>
</dbReference>
<dbReference type="InterPro" id="IPR013087">
    <property type="entry name" value="Znf_C2H2_type"/>
</dbReference>
<feature type="domain" description="C2H2-type" evidence="10">
    <location>
        <begin position="117"/>
        <end position="147"/>
    </location>
</feature>
<feature type="compositionally biased region" description="Basic and acidic residues" evidence="9">
    <location>
        <begin position="1"/>
        <end position="26"/>
    </location>
</feature>
<evidence type="ECO:0000256" key="4">
    <source>
        <dbReference type="ARBA" id="ARBA00022833"/>
    </source>
</evidence>
<keyword evidence="4" id="KW-0862">Zinc</keyword>
<gene>
    <name evidence="11" type="ORF">B0T11DRAFT_126324</name>
</gene>
<keyword evidence="3 8" id="KW-0863">Zinc-finger</keyword>
<evidence type="ECO:0000256" key="7">
    <source>
        <dbReference type="ARBA" id="ARBA00023242"/>
    </source>
</evidence>
<keyword evidence="2" id="KW-0479">Metal-binding</keyword>
<evidence type="ECO:0000259" key="10">
    <source>
        <dbReference type="PROSITE" id="PS50157"/>
    </source>
</evidence>
<dbReference type="GO" id="GO:0006357">
    <property type="term" value="P:regulation of transcription by RNA polymerase II"/>
    <property type="evidence" value="ECO:0007669"/>
    <property type="project" value="TreeGrafter"/>
</dbReference>
<dbReference type="PANTHER" id="PTHR46179">
    <property type="entry name" value="ZINC FINGER PROTEIN"/>
    <property type="match status" value="1"/>
</dbReference>
<organism evidence="11 12">
    <name type="scientific">Plectosphaerella cucumerina</name>
    <dbReference type="NCBI Taxonomy" id="40658"/>
    <lineage>
        <taxon>Eukaryota</taxon>
        <taxon>Fungi</taxon>
        <taxon>Dikarya</taxon>
        <taxon>Ascomycota</taxon>
        <taxon>Pezizomycotina</taxon>
        <taxon>Sordariomycetes</taxon>
        <taxon>Hypocreomycetidae</taxon>
        <taxon>Glomerellales</taxon>
        <taxon>Plectosphaerellaceae</taxon>
        <taxon>Plectosphaerella</taxon>
    </lineage>
</organism>
<accession>A0A8K0TDB0</accession>
<reference evidence="11" key="1">
    <citation type="journal article" date="2021" name="Nat. Commun.">
        <title>Genetic determinants of endophytism in the Arabidopsis root mycobiome.</title>
        <authorList>
            <person name="Mesny F."/>
            <person name="Miyauchi S."/>
            <person name="Thiergart T."/>
            <person name="Pickel B."/>
            <person name="Atanasova L."/>
            <person name="Karlsson M."/>
            <person name="Huettel B."/>
            <person name="Barry K.W."/>
            <person name="Haridas S."/>
            <person name="Chen C."/>
            <person name="Bauer D."/>
            <person name="Andreopoulos W."/>
            <person name="Pangilinan J."/>
            <person name="LaButti K."/>
            <person name="Riley R."/>
            <person name="Lipzen A."/>
            <person name="Clum A."/>
            <person name="Drula E."/>
            <person name="Henrissat B."/>
            <person name="Kohler A."/>
            <person name="Grigoriev I.V."/>
            <person name="Martin F.M."/>
            <person name="Hacquard S."/>
        </authorList>
    </citation>
    <scope>NUCLEOTIDE SEQUENCE</scope>
    <source>
        <strain evidence="11">MPI-CAGE-AT-0016</strain>
    </source>
</reference>
<feature type="domain" description="C2H2-type" evidence="10">
    <location>
        <begin position="148"/>
        <end position="181"/>
    </location>
</feature>
<name>A0A8K0TDB0_9PEZI</name>
<proteinExistence type="predicted"/>
<feature type="compositionally biased region" description="Acidic residues" evidence="9">
    <location>
        <begin position="27"/>
        <end position="47"/>
    </location>
</feature>
<feature type="region of interest" description="Disordered" evidence="9">
    <location>
        <begin position="1"/>
        <end position="79"/>
    </location>
</feature>
<evidence type="ECO:0000256" key="5">
    <source>
        <dbReference type="ARBA" id="ARBA00023015"/>
    </source>
</evidence>
<evidence type="ECO:0000256" key="3">
    <source>
        <dbReference type="ARBA" id="ARBA00022771"/>
    </source>
</evidence>
<dbReference type="InterPro" id="IPR051061">
    <property type="entry name" value="Zinc_finger_trans_reg"/>
</dbReference>
<evidence type="ECO:0000313" key="11">
    <source>
        <dbReference type="EMBL" id="KAH7354294.1"/>
    </source>
</evidence>
<dbReference type="PROSITE" id="PS00028">
    <property type="entry name" value="ZINC_FINGER_C2H2_1"/>
    <property type="match status" value="6"/>
</dbReference>
<dbReference type="SMART" id="SM00355">
    <property type="entry name" value="ZnF_C2H2"/>
    <property type="match status" value="10"/>
</dbReference>